<sequence length="63" mass="7516">MYPFPRILTSQKSLSNLKPAVFVHSVYFSFFFLAVSTKLHFFSSKLRFFLDISKSLYYTQYDD</sequence>
<evidence type="ECO:0000313" key="3">
    <source>
        <dbReference type="Proteomes" id="UP000004619"/>
    </source>
</evidence>
<keyword evidence="1" id="KW-0812">Transmembrane</keyword>
<dbReference type="Proteomes" id="UP000004619">
    <property type="component" value="Unassembled WGS sequence"/>
</dbReference>
<evidence type="ECO:0000256" key="1">
    <source>
        <dbReference type="SAM" id="Phobius"/>
    </source>
</evidence>
<dbReference type="PATRIC" id="fig|411483.3.peg.768"/>
<evidence type="ECO:0000313" key="2">
    <source>
        <dbReference type="EMBL" id="EEU97209.1"/>
    </source>
</evidence>
<keyword evidence="1" id="KW-1133">Transmembrane helix</keyword>
<gene>
    <name evidence="2" type="ORF">FAEPRAA2165_01180</name>
</gene>
<dbReference type="AlphaFoldDB" id="C7H4G6"/>
<name>C7H4G6_FAED2</name>
<accession>C7H4G6</accession>
<dbReference type="EMBL" id="ACOP02000027">
    <property type="protein sequence ID" value="EEU97209.1"/>
    <property type="molecule type" value="Genomic_DNA"/>
</dbReference>
<proteinExistence type="predicted"/>
<reference evidence="2" key="1">
    <citation type="submission" date="2009-08" db="EMBL/GenBank/DDBJ databases">
        <authorList>
            <person name="Weinstock G."/>
            <person name="Sodergren E."/>
            <person name="Clifton S."/>
            <person name="Fulton L."/>
            <person name="Fulton B."/>
            <person name="Courtney L."/>
            <person name="Fronick C."/>
            <person name="Harrison M."/>
            <person name="Strong C."/>
            <person name="Farmer C."/>
            <person name="Delahaunty K."/>
            <person name="Markovic C."/>
            <person name="Hall O."/>
            <person name="Minx P."/>
            <person name="Tomlinson C."/>
            <person name="Mitreva M."/>
            <person name="Nelson J."/>
            <person name="Hou S."/>
            <person name="Wollam A."/>
            <person name="Pepin K.H."/>
            <person name="Johnson M."/>
            <person name="Bhonagiri V."/>
            <person name="Nash W.E."/>
            <person name="Warren W."/>
            <person name="Chinwalla A."/>
            <person name="Mardis E.R."/>
            <person name="Wilson R.K."/>
        </authorList>
    </citation>
    <scope>NUCLEOTIDE SEQUENCE [LARGE SCALE GENOMIC DNA]</scope>
    <source>
        <strain evidence="2">A2-165</strain>
    </source>
</reference>
<organism evidence="2 3">
    <name type="scientific">Faecalibacterium duncaniae (strain DSM 17677 / JCM 31915 / A2-165)</name>
    <name type="common">Faecalibacterium prausnitzii</name>
    <dbReference type="NCBI Taxonomy" id="411483"/>
    <lineage>
        <taxon>Bacteria</taxon>
        <taxon>Bacillati</taxon>
        <taxon>Bacillota</taxon>
        <taxon>Clostridia</taxon>
        <taxon>Eubacteriales</taxon>
        <taxon>Oscillospiraceae</taxon>
        <taxon>Faecalibacterium</taxon>
    </lineage>
</organism>
<comment type="caution">
    <text evidence="2">The sequence shown here is derived from an EMBL/GenBank/DDBJ whole genome shotgun (WGS) entry which is preliminary data.</text>
</comment>
<feature type="transmembrane region" description="Helical" evidence="1">
    <location>
        <begin position="20"/>
        <end position="41"/>
    </location>
</feature>
<dbReference type="STRING" id="411483.FAEPRAA2165_01180"/>
<dbReference type="HOGENOM" id="CLU_2879206_0_0_9"/>
<protein>
    <submittedName>
        <fullName evidence="2">Uncharacterized protein</fullName>
    </submittedName>
</protein>
<keyword evidence="3" id="KW-1185">Reference proteome</keyword>
<keyword evidence="1" id="KW-0472">Membrane</keyword>